<dbReference type="AlphaFoldDB" id="A0A1E3XJC0"/>
<dbReference type="InterPro" id="IPR052747">
    <property type="entry name" value="TA_system_RelE_toxin"/>
</dbReference>
<dbReference type="EMBL" id="PPVL01000015">
    <property type="protein sequence ID" value="NNI80001.1"/>
    <property type="molecule type" value="Genomic_DNA"/>
</dbReference>
<evidence type="ECO:0000313" key="2">
    <source>
        <dbReference type="Proteomes" id="UP000540079"/>
    </source>
</evidence>
<comment type="caution">
    <text evidence="1">The sequence shown here is derived from an EMBL/GenBank/DDBJ whole genome shotgun (WGS) entry which is preliminary data.</text>
</comment>
<dbReference type="Gene3D" id="3.30.2310.20">
    <property type="entry name" value="RelE-like"/>
    <property type="match status" value="1"/>
</dbReference>
<gene>
    <name evidence="1" type="ORF">C2800_11340</name>
</gene>
<dbReference type="InterPro" id="IPR035093">
    <property type="entry name" value="RelE/ParE_toxin_dom_sf"/>
</dbReference>
<reference evidence="1 2" key="1">
    <citation type="journal article" date="2018" name="Front. Microbiol.">
        <title>Genetic and Phylogenetic Characteristics of Pasteurella multocida Isolates From Different Host Species.</title>
        <authorList>
            <person name="Peng Z."/>
            <person name="Liang W."/>
            <person name="Wang F."/>
            <person name="Xu Z."/>
            <person name="Xie Z."/>
            <person name="Lian Z."/>
            <person name="Hua L."/>
            <person name="Zhou R."/>
            <person name="Chen H."/>
            <person name="Wu B."/>
        </authorList>
    </citation>
    <scope>NUCLEOTIDE SEQUENCE [LARGE SCALE GENOMIC DNA]</scope>
    <source>
        <strain evidence="1 2">HNA06</strain>
    </source>
</reference>
<sequence length="86" mass="10175">MNQISWTKKAIKQLLSIDQRYVKSIREKVNALNTFPDVKLDLKKMSGKDNQYRLRVGDYRVLFEVIDGEPRIINIQTVKRRTSTTY</sequence>
<evidence type="ECO:0000313" key="1">
    <source>
        <dbReference type="EMBL" id="NNI80001.1"/>
    </source>
</evidence>
<dbReference type="InterPro" id="IPR007712">
    <property type="entry name" value="RelE/ParE_toxin"/>
</dbReference>
<dbReference type="SUPFAM" id="SSF143011">
    <property type="entry name" value="RelE-like"/>
    <property type="match status" value="1"/>
</dbReference>
<protein>
    <submittedName>
        <fullName evidence="1">Type II toxin-antitoxin system RelE/ParE family toxin</fullName>
    </submittedName>
</protein>
<organism evidence="1 2">
    <name type="scientific">Pasteurella multocida</name>
    <dbReference type="NCBI Taxonomy" id="747"/>
    <lineage>
        <taxon>Bacteria</taxon>
        <taxon>Pseudomonadati</taxon>
        <taxon>Pseudomonadota</taxon>
        <taxon>Gammaproteobacteria</taxon>
        <taxon>Pasteurellales</taxon>
        <taxon>Pasteurellaceae</taxon>
        <taxon>Pasteurella</taxon>
    </lineage>
</organism>
<dbReference type="PANTHER" id="PTHR38813:SF1">
    <property type="entry name" value="TOXIN RELE1-RELATED"/>
    <property type="match status" value="1"/>
</dbReference>
<dbReference type="Proteomes" id="UP000540079">
    <property type="component" value="Unassembled WGS sequence"/>
</dbReference>
<accession>A0A1E3XJC0</accession>
<dbReference type="RefSeq" id="WP_005720780.1">
    <property type="nucleotide sequence ID" value="NZ_AP025519.1"/>
</dbReference>
<dbReference type="Pfam" id="PF05016">
    <property type="entry name" value="ParE_toxin"/>
    <property type="match status" value="1"/>
</dbReference>
<dbReference type="PANTHER" id="PTHR38813">
    <property type="match status" value="1"/>
</dbReference>
<name>A0A1E3XJC0_PASMD</name>
<proteinExistence type="predicted"/>